<dbReference type="PANTHER" id="PTHR47637">
    <property type="entry name" value="CHAPERONE SURA"/>
    <property type="match status" value="1"/>
</dbReference>
<dbReference type="AlphaFoldDB" id="A0A413VIP9"/>
<evidence type="ECO:0000259" key="4">
    <source>
        <dbReference type="PROSITE" id="PS50198"/>
    </source>
</evidence>
<evidence type="ECO:0000256" key="3">
    <source>
        <dbReference type="SAM" id="SignalP"/>
    </source>
</evidence>
<dbReference type="RefSeq" id="WP_002562350.1">
    <property type="nucleotide sequence ID" value="NZ_CABJFV010000015.1"/>
</dbReference>
<name>A0A413VIP9_9BACE</name>
<dbReference type="Gene3D" id="1.10.4030.10">
    <property type="entry name" value="Porin chaperone SurA, peptide-binding domain"/>
    <property type="match status" value="1"/>
</dbReference>
<dbReference type="GO" id="GO:0003755">
    <property type="term" value="F:peptidyl-prolyl cis-trans isomerase activity"/>
    <property type="evidence" value="ECO:0007669"/>
    <property type="project" value="UniProtKB-KW"/>
</dbReference>
<dbReference type="InterPro" id="IPR027304">
    <property type="entry name" value="Trigger_fact/SurA_dom_sf"/>
</dbReference>
<dbReference type="PROSITE" id="PS50198">
    <property type="entry name" value="PPIC_PPIASE_2"/>
    <property type="match status" value="2"/>
</dbReference>
<feature type="domain" description="PpiC" evidence="4">
    <location>
        <begin position="179"/>
        <end position="281"/>
    </location>
</feature>
<keyword evidence="1 3" id="KW-0732">Signal</keyword>
<dbReference type="InterPro" id="IPR000297">
    <property type="entry name" value="PPIase_PpiC"/>
</dbReference>
<dbReference type="InterPro" id="IPR046357">
    <property type="entry name" value="PPIase_dom_sf"/>
</dbReference>
<feature type="chain" id="PRO_5019553910" evidence="3">
    <location>
        <begin position="26"/>
        <end position="463"/>
    </location>
</feature>
<accession>A0A413VIP9</accession>
<proteinExistence type="predicted"/>
<dbReference type="InterPro" id="IPR050280">
    <property type="entry name" value="OMP_Chaperone_SurA"/>
</dbReference>
<keyword evidence="2" id="KW-0697">Rotamase</keyword>
<keyword evidence="2 5" id="KW-0413">Isomerase</keyword>
<dbReference type="Proteomes" id="UP000284379">
    <property type="component" value="Unassembled WGS sequence"/>
</dbReference>
<evidence type="ECO:0000313" key="5">
    <source>
        <dbReference type="EMBL" id="RHB33451.1"/>
    </source>
</evidence>
<feature type="domain" description="PpiC" evidence="4">
    <location>
        <begin position="284"/>
        <end position="399"/>
    </location>
</feature>
<dbReference type="SUPFAM" id="SSF54534">
    <property type="entry name" value="FKBP-like"/>
    <property type="match status" value="2"/>
</dbReference>
<organism evidence="5 6">
    <name type="scientific">Bacteroides nordii</name>
    <dbReference type="NCBI Taxonomy" id="291645"/>
    <lineage>
        <taxon>Bacteria</taxon>
        <taxon>Pseudomonadati</taxon>
        <taxon>Bacteroidota</taxon>
        <taxon>Bacteroidia</taxon>
        <taxon>Bacteroidales</taxon>
        <taxon>Bacteroidaceae</taxon>
        <taxon>Bacteroides</taxon>
    </lineage>
</organism>
<protein>
    <submittedName>
        <fullName evidence="5">Peptidylprolyl isomerase</fullName>
    </submittedName>
</protein>
<feature type="signal peptide" evidence="3">
    <location>
        <begin position="1"/>
        <end position="25"/>
    </location>
</feature>
<reference evidence="5 6" key="1">
    <citation type="submission" date="2018-08" db="EMBL/GenBank/DDBJ databases">
        <title>A genome reference for cultivated species of the human gut microbiota.</title>
        <authorList>
            <person name="Zou Y."/>
            <person name="Xue W."/>
            <person name="Luo G."/>
        </authorList>
    </citation>
    <scope>NUCLEOTIDE SEQUENCE [LARGE SCALE GENOMIC DNA]</scope>
    <source>
        <strain evidence="5 6">AM40-30BH</strain>
    </source>
</reference>
<dbReference type="Gene3D" id="3.10.50.40">
    <property type="match status" value="2"/>
</dbReference>
<evidence type="ECO:0000256" key="2">
    <source>
        <dbReference type="PROSITE-ProRule" id="PRU00278"/>
    </source>
</evidence>
<sequence>MKKFVNFRFVVLFALVMLANVVAYGQDNVIDEVVWVVGDEAILKSEVEEARLSALYEGRKIDGDPYCVIPEELAVQKLFLHQARLDSIDVPESEVIQRVDAMTNHWIQMLGSREKMEEYFFEQQNKTPSQIRETLRENAREGLTVQKMQQKLVGDIKVTPSEVRRYFKDLPQDSIPYVPTQVEVQIVTLQPKIPITEIEDVKSRLREYTDRVNKGETEFSTLARMYSEDRGSAMRGGETDFMGKGMMDPAYAAVAFGLQDPKKVSKIVESEYGYHIIQLIEKRGDRVNTRHILLRPKVSEKELIEACARLDSIADDIRVGKFSFDDAAAALSHDKDTRNNHGLMVNTNSNDAMATSKFEMQELPQDVAKVVDKLNVGEISKAFTMVNEKDGKEICAIVKLKTRINGHKATITEDYQNLKEIVIAKRREEMLHKWILEKQKHTYVRIDENWKNCDFKYPGWIKD</sequence>
<evidence type="ECO:0000313" key="6">
    <source>
        <dbReference type="Proteomes" id="UP000284379"/>
    </source>
</evidence>
<gene>
    <name evidence="5" type="ORF">DW888_15845</name>
</gene>
<dbReference type="PANTHER" id="PTHR47637:SF1">
    <property type="entry name" value="CHAPERONE SURA"/>
    <property type="match status" value="1"/>
</dbReference>
<dbReference type="SUPFAM" id="SSF109998">
    <property type="entry name" value="Triger factor/SurA peptide-binding domain-like"/>
    <property type="match status" value="1"/>
</dbReference>
<evidence type="ECO:0000256" key="1">
    <source>
        <dbReference type="ARBA" id="ARBA00022729"/>
    </source>
</evidence>
<dbReference type="Pfam" id="PF00639">
    <property type="entry name" value="Rotamase"/>
    <property type="match status" value="2"/>
</dbReference>
<dbReference type="EMBL" id="QSGO01000015">
    <property type="protein sequence ID" value="RHB33451.1"/>
    <property type="molecule type" value="Genomic_DNA"/>
</dbReference>
<comment type="caution">
    <text evidence="5">The sequence shown here is derived from an EMBL/GenBank/DDBJ whole genome shotgun (WGS) entry which is preliminary data.</text>
</comment>